<dbReference type="Gene3D" id="3.40.30.10">
    <property type="entry name" value="Glutaredoxin"/>
    <property type="match status" value="1"/>
</dbReference>
<dbReference type="GO" id="GO:0005737">
    <property type="term" value="C:cytoplasm"/>
    <property type="evidence" value="ECO:0007669"/>
    <property type="project" value="TreeGrafter"/>
</dbReference>
<dbReference type="VEuPathDB" id="FungiDB:MGL_0994"/>
<reference evidence="2 3" key="1">
    <citation type="journal article" date="2007" name="Proc. Natl. Acad. Sci. U.S.A.">
        <title>Dandruff-associated Malassezia genomes reveal convergent and divergent virulence traits shared with plant and human fungal pathogens.</title>
        <authorList>
            <person name="Xu J."/>
            <person name="Saunders C.W."/>
            <person name="Hu P."/>
            <person name="Grant R.A."/>
            <person name="Boekhout T."/>
            <person name="Kuramae E.E."/>
            <person name="Kronstad J.W."/>
            <person name="Deangelis Y.M."/>
            <person name="Reeder N.L."/>
            <person name="Johnstone K.R."/>
            <person name="Leland M."/>
            <person name="Fieno A.M."/>
            <person name="Begley W.M."/>
            <person name="Sun Y."/>
            <person name="Lacey M.P."/>
            <person name="Chaudhary T."/>
            <person name="Keough T."/>
            <person name="Chu L."/>
            <person name="Sears R."/>
            <person name="Yuan B."/>
            <person name="Dawson T.L.Jr."/>
        </authorList>
    </citation>
    <scope>NUCLEOTIDE SEQUENCE [LARGE SCALE GENOMIC DNA]</scope>
    <source>
        <strain evidence="3">ATCC MYA-4612 / CBS 7966</strain>
    </source>
</reference>
<dbReference type="SUPFAM" id="SSF52833">
    <property type="entry name" value="Thioredoxin-like"/>
    <property type="match status" value="1"/>
</dbReference>
<dbReference type="Proteomes" id="UP000008837">
    <property type="component" value="Unassembled WGS sequence"/>
</dbReference>
<dbReference type="Pfam" id="PF02798">
    <property type="entry name" value="GST_N"/>
    <property type="match status" value="1"/>
</dbReference>
<evidence type="ECO:0000259" key="1">
    <source>
        <dbReference type="PROSITE" id="PS50404"/>
    </source>
</evidence>
<dbReference type="CDD" id="cd03044">
    <property type="entry name" value="GST_N_EF1Bgamma"/>
    <property type="match status" value="1"/>
</dbReference>
<name>A8PVZ9_MALGO</name>
<sequence>MASIGKLYGTPGASKVMRVMAAAKINGLELELVTTKPVEDSHKPEFLAKFPQGKVPAFEGSDGFLLTESRSILRYSTY</sequence>
<protein>
    <recommendedName>
        <fullName evidence="1">GST N-terminal domain-containing protein</fullName>
    </recommendedName>
</protein>
<dbReference type="GO" id="GO:0006414">
    <property type="term" value="P:translational elongation"/>
    <property type="evidence" value="ECO:0007669"/>
    <property type="project" value="TreeGrafter"/>
</dbReference>
<dbReference type="GeneID" id="5856031"/>
<dbReference type="STRING" id="425265.A8PVZ9"/>
<dbReference type="AlphaFoldDB" id="A8PVZ9"/>
<keyword evidence="3" id="KW-1185">Reference proteome</keyword>
<dbReference type="GO" id="GO:0005634">
    <property type="term" value="C:nucleus"/>
    <property type="evidence" value="ECO:0007669"/>
    <property type="project" value="TreeGrafter"/>
</dbReference>
<dbReference type="KEGG" id="mgl:MGL_0994"/>
<dbReference type="OrthoDB" id="249703at2759"/>
<dbReference type="InterPro" id="IPR050802">
    <property type="entry name" value="EF-GSTs"/>
</dbReference>
<comment type="caution">
    <text evidence="2">The sequence shown here is derived from an EMBL/GenBank/DDBJ whole genome shotgun (WGS) entry which is preliminary data.</text>
</comment>
<dbReference type="InterPro" id="IPR036249">
    <property type="entry name" value="Thioredoxin-like_sf"/>
</dbReference>
<dbReference type="EMBL" id="AAYY01000003">
    <property type="protein sequence ID" value="EDP44512.1"/>
    <property type="molecule type" value="Genomic_DNA"/>
</dbReference>
<accession>A8PVZ9</accession>
<proteinExistence type="predicted"/>
<dbReference type="PANTHER" id="PTHR43986:SF1">
    <property type="entry name" value="ELONGATION FACTOR 1-GAMMA"/>
    <property type="match status" value="1"/>
</dbReference>
<dbReference type="InterPro" id="IPR004045">
    <property type="entry name" value="Glutathione_S-Trfase_N"/>
</dbReference>
<dbReference type="PANTHER" id="PTHR43986">
    <property type="entry name" value="ELONGATION FACTOR 1-GAMMA"/>
    <property type="match status" value="1"/>
</dbReference>
<dbReference type="InParanoid" id="A8PVZ9"/>
<dbReference type="RefSeq" id="XP_001731726.1">
    <property type="nucleotide sequence ID" value="XM_001731674.1"/>
</dbReference>
<evidence type="ECO:0000313" key="2">
    <source>
        <dbReference type="EMBL" id="EDP44512.1"/>
    </source>
</evidence>
<dbReference type="FunFam" id="3.40.30.10:FF:000142">
    <property type="entry name" value="Elongation factor 1 gamma"/>
    <property type="match status" value="1"/>
</dbReference>
<dbReference type="PROSITE" id="PS50404">
    <property type="entry name" value="GST_NTER"/>
    <property type="match status" value="1"/>
</dbReference>
<organism evidence="2 3">
    <name type="scientific">Malassezia globosa (strain ATCC MYA-4612 / CBS 7966)</name>
    <name type="common">Dandruff-associated fungus</name>
    <dbReference type="NCBI Taxonomy" id="425265"/>
    <lineage>
        <taxon>Eukaryota</taxon>
        <taxon>Fungi</taxon>
        <taxon>Dikarya</taxon>
        <taxon>Basidiomycota</taxon>
        <taxon>Ustilaginomycotina</taxon>
        <taxon>Malasseziomycetes</taxon>
        <taxon>Malasseziales</taxon>
        <taxon>Malasseziaceae</taxon>
        <taxon>Malassezia</taxon>
    </lineage>
</organism>
<evidence type="ECO:0000313" key="3">
    <source>
        <dbReference type="Proteomes" id="UP000008837"/>
    </source>
</evidence>
<feature type="domain" description="GST N-terminal" evidence="1">
    <location>
        <begin position="3"/>
        <end position="78"/>
    </location>
</feature>
<gene>
    <name evidence="2" type="ORF">MGL_0994</name>
</gene>